<feature type="domain" description="Penicillin-binding protein dimerisation" evidence="15">
    <location>
        <begin position="46"/>
        <end position="208"/>
    </location>
</feature>
<dbReference type="Gene3D" id="3.30.1390.30">
    <property type="entry name" value="Penicillin-binding protein 2a, domain 3"/>
    <property type="match status" value="1"/>
</dbReference>
<dbReference type="InterPro" id="IPR005311">
    <property type="entry name" value="PBP_dimer"/>
</dbReference>
<dbReference type="Pfam" id="PF00905">
    <property type="entry name" value="Transpeptidase"/>
    <property type="match status" value="1"/>
</dbReference>
<dbReference type="GO" id="GO:0006508">
    <property type="term" value="P:proteolysis"/>
    <property type="evidence" value="ECO:0007669"/>
    <property type="project" value="UniProtKB-KW"/>
</dbReference>
<keyword evidence="13" id="KW-0961">Cell wall biogenesis/degradation</keyword>
<dbReference type="NCBIfam" id="TIGR03423">
    <property type="entry name" value="pbp2_mrdA"/>
    <property type="match status" value="1"/>
</dbReference>
<keyword evidence="19" id="KW-1185">Reference proteome</keyword>
<evidence type="ECO:0000256" key="3">
    <source>
        <dbReference type="ARBA" id="ARBA00022475"/>
    </source>
</evidence>
<dbReference type="STRING" id="573501.SAMN04487999_2972"/>
<sequence length="638" mass="71959">MRKILLFSIVLISGILLTGRLFYLQILDTSYASLSVNNAIKRIYDYPQRGHIYDRNGSLLVSNQPSYDVMVIPREVKPFDTTEFCGLLKMTKEALVKRLDKARVYSPRLPSIVIPQLTKSEYAYLQEKMRKYEGFYIQKRSLRDYQVDYGANFLGYIAEVNRADIEDNPYYQSGDLKGRTGVERQYEEILRGVKGVKYIQKDRFNRDIGAYKNGSLDTIPKPGKDLTLTIDAELQKYGEELMVNKRGGIVAIEPSTGEILALVSAPNFDPALLVGRERSRNFTNLYYDSIAKPLFDRGLQAQYPPGSPFKTLNALIALQEDVVDPQESFACHMGYYYGSRGRKLGCHSHPSPLSMVPGIANSCNAYFANVYRRVIEKYDTPQEGMDVWHNHLASFGLGQYMGTDLPTGRPGYIPDSDYYNRAYEYPKYKWFSTATISNSIGQGEVSLTPIQLANVTATIANRGWFYTPHIVKDIEGEHDAIPEKYRTKNYTTIDAKNYEPVVEGMSGAYNYGTAAGVQIPGIEICGKTGTAENYTKIDGKRQQLTDHSIFVAFAPKDNPKIAIAVFVENGYWGGRYGGKIASLMIEKHIKGEITRTDLEDWILTHSLEEEYAKPLSGKPFPINDGKKISGKIEEKLKS</sequence>
<dbReference type="PANTHER" id="PTHR30627">
    <property type="entry name" value="PEPTIDOGLYCAN D,D-TRANSPEPTIDASE"/>
    <property type="match status" value="1"/>
</dbReference>
<dbReference type="GO" id="GO:0009252">
    <property type="term" value="P:peptidoglycan biosynthetic process"/>
    <property type="evidence" value="ECO:0007669"/>
    <property type="project" value="UniProtKB-KW"/>
</dbReference>
<keyword evidence="10" id="KW-0573">Peptidoglycan synthesis</keyword>
<evidence type="ECO:0000313" key="16">
    <source>
        <dbReference type="EMBL" id="RXG28003.1"/>
    </source>
</evidence>
<dbReference type="InterPro" id="IPR036138">
    <property type="entry name" value="PBP_dimer_sf"/>
</dbReference>
<dbReference type="OrthoDB" id="9766847at2"/>
<dbReference type="Proteomes" id="UP000290037">
    <property type="component" value="Unassembled WGS sequence"/>
</dbReference>
<reference evidence="16 19" key="3">
    <citation type="submission" date="2018-07" db="EMBL/GenBank/DDBJ databases">
        <title>Leeuwenhoekiella genomics.</title>
        <authorList>
            <person name="Tahon G."/>
            <person name="Willems A."/>
        </authorList>
    </citation>
    <scope>NUCLEOTIDE SEQUENCE [LARGE SCALE GENOMIC DNA]</scope>
    <source>
        <strain evidence="16 19">LMG 24856</strain>
    </source>
</reference>
<feature type="domain" description="Penicillin-binding protein transpeptidase" evidence="14">
    <location>
        <begin position="247"/>
        <end position="581"/>
    </location>
</feature>
<evidence type="ECO:0000259" key="15">
    <source>
        <dbReference type="Pfam" id="PF03717"/>
    </source>
</evidence>
<dbReference type="AlphaFoldDB" id="A0A1M5ZDL2"/>
<evidence type="ECO:0000256" key="10">
    <source>
        <dbReference type="ARBA" id="ARBA00022984"/>
    </source>
</evidence>
<keyword evidence="7" id="KW-0812">Transmembrane</keyword>
<dbReference type="InterPro" id="IPR012338">
    <property type="entry name" value="Beta-lactam/transpept-like"/>
</dbReference>
<dbReference type="GO" id="GO:0071972">
    <property type="term" value="F:peptidoglycan L,D-transpeptidase activity"/>
    <property type="evidence" value="ECO:0007669"/>
    <property type="project" value="TreeGrafter"/>
</dbReference>
<keyword evidence="8" id="KW-0378">Hydrolase</keyword>
<keyword evidence="12" id="KW-0472">Membrane</keyword>
<dbReference type="GO" id="GO:0009002">
    <property type="term" value="F:serine-type D-Ala-D-Ala carboxypeptidase activity"/>
    <property type="evidence" value="ECO:0007669"/>
    <property type="project" value="InterPro"/>
</dbReference>
<keyword evidence="4" id="KW-0997">Cell inner membrane</keyword>
<dbReference type="GO" id="GO:0008658">
    <property type="term" value="F:penicillin binding"/>
    <property type="evidence" value="ECO:0007669"/>
    <property type="project" value="InterPro"/>
</dbReference>
<dbReference type="GO" id="GO:0071555">
    <property type="term" value="P:cell wall organization"/>
    <property type="evidence" value="ECO:0007669"/>
    <property type="project" value="UniProtKB-KW"/>
</dbReference>
<dbReference type="Gene3D" id="3.90.1310.10">
    <property type="entry name" value="Penicillin-binding protein 2a (Domain 2)"/>
    <property type="match status" value="1"/>
</dbReference>
<dbReference type="Proteomes" id="UP000184240">
    <property type="component" value="Unassembled WGS sequence"/>
</dbReference>
<reference evidence="17" key="1">
    <citation type="submission" date="2016-11" db="EMBL/GenBank/DDBJ databases">
        <authorList>
            <person name="Jaros S."/>
            <person name="Januszkiewicz K."/>
            <person name="Wedrychowicz H."/>
        </authorList>
    </citation>
    <scope>NUCLEOTIDE SEQUENCE [LARGE SCALE GENOMIC DNA]</scope>
    <source>
        <strain evidence="17">DSM 19859</strain>
    </source>
</reference>
<evidence type="ECO:0000256" key="1">
    <source>
        <dbReference type="ARBA" id="ARBA00004167"/>
    </source>
</evidence>
<dbReference type="Pfam" id="PF03717">
    <property type="entry name" value="PBP_dimer"/>
    <property type="match status" value="1"/>
</dbReference>
<accession>A0A1M5ZDL2</accession>
<dbReference type="FunFam" id="3.40.710.10:FF:000024">
    <property type="entry name" value="Penicillin-binding protein 2"/>
    <property type="match status" value="1"/>
</dbReference>
<dbReference type="EMBL" id="FQXT01000005">
    <property type="protein sequence ID" value="SHI22264.1"/>
    <property type="molecule type" value="Genomic_DNA"/>
</dbReference>
<evidence type="ECO:0000259" key="14">
    <source>
        <dbReference type="Pfam" id="PF00905"/>
    </source>
</evidence>
<evidence type="ECO:0000256" key="2">
    <source>
        <dbReference type="ARBA" id="ARBA00004236"/>
    </source>
</evidence>
<evidence type="ECO:0000256" key="6">
    <source>
        <dbReference type="ARBA" id="ARBA00022670"/>
    </source>
</evidence>
<evidence type="ECO:0000256" key="8">
    <source>
        <dbReference type="ARBA" id="ARBA00022801"/>
    </source>
</evidence>
<evidence type="ECO:0000256" key="4">
    <source>
        <dbReference type="ARBA" id="ARBA00022519"/>
    </source>
</evidence>
<keyword evidence="6" id="KW-0645">Protease</keyword>
<protein>
    <submittedName>
        <fullName evidence="17">Penicillin-binding protein 2</fullName>
    </submittedName>
</protein>
<dbReference type="RefSeq" id="WP_072984332.1">
    <property type="nucleotide sequence ID" value="NZ_CAXPJH010000010.1"/>
</dbReference>
<evidence type="ECO:0000256" key="13">
    <source>
        <dbReference type="ARBA" id="ARBA00023316"/>
    </source>
</evidence>
<keyword evidence="5" id="KW-0121">Carboxypeptidase</keyword>
<comment type="subcellular location">
    <subcellularLocation>
        <location evidence="2">Cell membrane</location>
    </subcellularLocation>
    <subcellularLocation>
        <location evidence="1">Membrane</location>
        <topology evidence="1">Single-pass membrane protein</topology>
    </subcellularLocation>
</comment>
<dbReference type="InterPro" id="IPR017790">
    <property type="entry name" value="Penicillin-binding_protein_2"/>
</dbReference>
<dbReference type="SUPFAM" id="SSF56601">
    <property type="entry name" value="beta-lactamase/transpeptidase-like"/>
    <property type="match status" value="1"/>
</dbReference>
<gene>
    <name evidence="16" type="ORF">DSM01_2508</name>
    <name evidence="17" type="ORF">SAMN04487999_2972</name>
</gene>
<dbReference type="SUPFAM" id="SSF56519">
    <property type="entry name" value="Penicillin binding protein dimerisation domain"/>
    <property type="match status" value="1"/>
</dbReference>
<evidence type="ECO:0000256" key="7">
    <source>
        <dbReference type="ARBA" id="ARBA00022692"/>
    </source>
</evidence>
<evidence type="ECO:0000256" key="5">
    <source>
        <dbReference type="ARBA" id="ARBA00022645"/>
    </source>
</evidence>
<evidence type="ECO:0000256" key="11">
    <source>
        <dbReference type="ARBA" id="ARBA00022989"/>
    </source>
</evidence>
<keyword evidence="11" id="KW-1133">Transmembrane helix</keyword>
<organism evidence="17 18">
    <name type="scientific">Leeuwenhoekiella palythoae</name>
    <dbReference type="NCBI Taxonomy" id="573501"/>
    <lineage>
        <taxon>Bacteria</taxon>
        <taxon>Pseudomonadati</taxon>
        <taxon>Bacteroidota</taxon>
        <taxon>Flavobacteriia</taxon>
        <taxon>Flavobacteriales</taxon>
        <taxon>Flavobacteriaceae</taxon>
        <taxon>Leeuwenhoekiella</taxon>
    </lineage>
</organism>
<keyword evidence="9" id="KW-0133">Cell shape</keyword>
<proteinExistence type="predicted"/>
<evidence type="ECO:0000313" key="18">
    <source>
        <dbReference type="Proteomes" id="UP000184240"/>
    </source>
</evidence>
<dbReference type="Gene3D" id="3.40.710.10">
    <property type="entry name" value="DD-peptidase/beta-lactamase superfamily"/>
    <property type="match status" value="1"/>
</dbReference>
<keyword evidence="3" id="KW-1003">Cell membrane</keyword>
<evidence type="ECO:0000313" key="19">
    <source>
        <dbReference type="Proteomes" id="UP000290037"/>
    </source>
</evidence>
<dbReference type="EMBL" id="QOVN01000005">
    <property type="protein sequence ID" value="RXG28003.1"/>
    <property type="molecule type" value="Genomic_DNA"/>
</dbReference>
<dbReference type="GO" id="GO:0008360">
    <property type="term" value="P:regulation of cell shape"/>
    <property type="evidence" value="ECO:0007669"/>
    <property type="project" value="UniProtKB-KW"/>
</dbReference>
<evidence type="ECO:0000313" key="17">
    <source>
        <dbReference type="EMBL" id="SHI22264.1"/>
    </source>
</evidence>
<evidence type="ECO:0000256" key="12">
    <source>
        <dbReference type="ARBA" id="ARBA00023136"/>
    </source>
</evidence>
<dbReference type="InterPro" id="IPR050515">
    <property type="entry name" value="Beta-lactam/transpept"/>
</dbReference>
<dbReference type="InterPro" id="IPR001460">
    <property type="entry name" value="PCN-bd_Tpept"/>
</dbReference>
<reference evidence="18" key="2">
    <citation type="submission" date="2016-11" db="EMBL/GenBank/DDBJ databases">
        <authorList>
            <person name="Varghese N."/>
            <person name="Submissions S."/>
        </authorList>
    </citation>
    <scope>NUCLEOTIDE SEQUENCE [LARGE SCALE GENOMIC DNA]</scope>
    <source>
        <strain evidence="18">DSM 19859</strain>
    </source>
</reference>
<evidence type="ECO:0000256" key="9">
    <source>
        <dbReference type="ARBA" id="ARBA00022960"/>
    </source>
</evidence>
<dbReference type="GO" id="GO:0005886">
    <property type="term" value="C:plasma membrane"/>
    <property type="evidence" value="ECO:0007669"/>
    <property type="project" value="UniProtKB-SubCell"/>
</dbReference>
<name>A0A1M5ZDL2_9FLAO</name>
<dbReference type="PANTHER" id="PTHR30627:SF2">
    <property type="entry name" value="PEPTIDOGLYCAN D,D-TRANSPEPTIDASE MRDA"/>
    <property type="match status" value="1"/>
</dbReference>